<evidence type="ECO:0000313" key="4">
    <source>
        <dbReference type="EMBL" id="QDT73931.1"/>
    </source>
</evidence>
<sequence length="425" mass="45691">MPHRNAIVIAVDGLRASALGAYGNTWHATPALDRLASEAVVFDWMIADSPHVAGFYRAAWLGVETPRDGVERSLAEYPAGTGLLRLLVDGAVHGALTTDDPRLAEAAEKLGVSDVRSVEFPQPETAGAIADTQLAQLFAIAADQIERWSDAGTEKAAESPPRLLWIHARGYHGAWDAPTELRQSLLDDEDPPALQFVMPPVRLETDDHDELLLHRAAYAAQTVVLDESVGMLLATLENAVLADSTLVMLVGCRGFALGEHGAVGSEVRELYGEVTHVPLLVRFPHSTQAPPPRSSNLMQPDEIGRILSRWFGVAEQSCAHDVAAGGEFSFAGGRVHALSTGGAGELAVRTASWLFRRSGMETDHEATPGRVELYAKPDDRWEANEIANLLPEVAAELEAVGAEFRRSGGSTDSHAIVNVDVAFRD</sequence>
<protein>
    <submittedName>
        <fullName evidence="4">Sulfatase</fullName>
    </submittedName>
</protein>
<evidence type="ECO:0000313" key="5">
    <source>
        <dbReference type="Proteomes" id="UP000317909"/>
    </source>
</evidence>
<accession>A0A517TZY7</accession>
<feature type="domain" description="Sulfatase N-terminal" evidence="3">
    <location>
        <begin position="155"/>
        <end position="313"/>
    </location>
</feature>
<evidence type="ECO:0000256" key="1">
    <source>
        <dbReference type="ARBA" id="ARBA00022723"/>
    </source>
</evidence>
<dbReference type="PANTHER" id="PTHR45953:SF1">
    <property type="entry name" value="IDURONATE 2-SULFATASE"/>
    <property type="match status" value="1"/>
</dbReference>
<dbReference type="InterPro" id="IPR000917">
    <property type="entry name" value="Sulfatase_N"/>
</dbReference>
<proteinExistence type="predicted"/>
<keyword evidence="5" id="KW-1185">Reference proteome</keyword>
<dbReference type="GO" id="GO:0005737">
    <property type="term" value="C:cytoplasm"/>
    <property type="evidence" value="ECO:0007669"/>
    <property type="project" value="TreeGrafter"/>
</dbReference>
<dbReference type="RefSeq" id="WP_145433661.1">
    <property type="nucleotide sequence ID" value="NZ_CP036339.1"/>
</dbReference>
<dbReference type="InterPro" id="IPR017850">
    <property type="entry name" value="Alkaline_phosphatase_core_sf"/>
</dbReference>
<dbReference type="EMBL" id="CP036339">
    <property type="protein sequence ID" value="QDT73931.1"/>
    <property type="molecule type" value="Genomic_DNA"/>
</dbReference>
<evidence type="ECO:0000256" key="2">
    <source>
        <dbReference type="ARBA" id="ARBA00022801"/>
    </source>
</evidence>
<dbReference type="GO" id="GO:0008484">
    <property type="term" value="F:sulfuric ester hydrolase activity"/>
    <property type="evidence" value="ECO:0007669"/>
    <property type="project" value="TreeGrafter"/>
</dbReference>
<dbReference type="KEGG" id="llh:I41_31230"/>
<reference evidence="4 5" key="1">
    <citation type="submission" date="2019-02" db="EMBL/GenBank/DDBJ databases">
        <title>Deep-cultivation of Planctomycetes and their phenomic and genomic characterization uncovers novel biology.</title>
        <authorList>
            <person name="Wiegand S."/>
            <person name="Jogler M."/>
            <person name="Boedeker C."/>
            <person name="Pinto D."/>
            <person name="Vollmers J."/>
            <person name="Rivas-Marin E."/>
            <person name="Kohn T."/>
            <person name="Peeters S.H."/>
            <person name="Heuer A."/>
            <person name="Rast P."/>
            <person name="Oberbeckmann S."/>
            <person name="Bunk B."/>
            <person name="Jeske O."/>
            <person name="Meyerdierks A."/>
            <person name="Storesund J.E."/>
            <person name="Kallscheuer N."/>
            <person name="Luecker S."/>
            <person name="Lage O.M."/>
            <person name="Pohl T."/>
            <person name="Merkel B.J."/>
            <person name="Hornburger P."/>
            <person name="Mueller R.-W."/>
            <person name="Bruemmer F."/>
            <person name="Labrenz M."/>
            <person name="Spormann A.M."/>
            <person name="Op den Camp H."/>
            <person name="Overmann J."/>
            <person name="Amann R."/>
            <person name="Jetten M.S.M."/>
            <person name="Mascher T."/>
            <person name="Medema M.H."/>
            <person name="Devos D.P."/>
            <person name="Kaster A.-K."/>
            <person name="Ovreas L."/>
            <person name="Rohde M."/>
            <person name="Galperin M.Y."/>
            <person name="Jogler C."/>
        </authorList>
    </citation>
    <scope>NUCLEOTIDE SEQUENCE [LARGE SCALE GENOMIC DNA]</scope>
    <source>
        <strain evidence="4 5">I41</strain>
    </source>
</reference>
<dbReference type="GO" id="GO:0046872">
    <property type="term" value="F:metal ion binding"/>
    <property type="evidence" value="ECO:0007669"/>
    <property type="project" value="UniProtKB-KW"/>
</dbReference>
<evidence type="ECO:0000259" key="3">
    <source>
        <dbReference type="Pfam" id="PF00884"/>
    </source>
</evidence>
<organism evidence="4 5">
    <name type="scientific">Lacipirellula limnantheis</name>
    <dbReference type="NCBI Taxonomy" id="2528024"/>
    <lineage>
        <taxon>Bacteria</taxon>
        <taxon>Pseudomonadati</taxon>
        <taxon>Planctomycetota</taxon>
        <taxon>Planctomycetia</taxon>
        <taxon>Pirellulales</taxon>
        <taxon>Lacipirellulaceae</taxon>
        <taxon>Lacipirellula</taxon>
    </lineage>
</organism>
<dbReference type="Gene3D" id="3.40.720.10">
    <property type="entry name" value="Alkaline Phosphatase, subunit A"/>
    <property type="match status" value="1"/>
</dbReference>
<keyword evidence="2" id="KW-0378">Hydrolase</keyword>
<name>A0A517TZY7_9BACT</name>
<dbReference type="Proteomes" id="UP000317909">
    <property type="component" value="Chromosome"/>
</dbReference>
<dbReference type="AlphaFoldDB" id="A0A517TZY7"/>
<keyword evidence="1" id="KW-0479">Metal-binding</keyword>
<gene>
    <name evidence="4" type="ORF">I41_31230</name>
</gene>
<dbReference type="OrthoDB" id="265007at2"/>
<dbReference type="SUPFAM" id="SSF53649">
    <property type="entry name" value="Alkaline phosphatase-like"/>
    <property type="match status" value="1"/>
</dbReference>
<dbReference type="PANTHER" id="PTHR45953">
    <property type="entry name" value="IDURONATE 2-SULFATASE"/>
    <property type="match status" value="1"/>
</dbReference>
<dbReference type="Pfam" id="PF00884">
    <property type="entry name" value="Sulfatase"/>
    <property type="match status" value="1"/>
</dbReference>